<keyword evidence="6" id="KW-0418">Kinase</keyword>
<dbReference type="Gene3D" id="3.30.450.20">
    <property type="entry name" value="PAS domain"/>
    <property type="match status" value="2"/>
</dbReference>
<dbReference type="SUPFAM" id="SSF47384">
    <property type="entry name" value="Homodimeric domain of signal transducing histidine kinase"/>
    <property type="match status" value="1"/>
</dbReference>
<dbReference type="InterPro" id="IPR003661">
    <property type="entry name" value="HisK_dim/P_dom"/>
</dbReference>
<dbReference type="SMART" id="SM00387">
    <property type="entry name" value="HATPase_c"/>
    <property type="match status" value="1"/>
</dbReference>
<dbReference type="Pfam" id="PF00512">
    <property type="entry name" value="HisKA"/>
    <property type="match status" value="1"/>
</dbReference>
<comment type="subcellular location">
    <subcellularLocation>
        <location evidence="2">Cell membrane</location>
    </subcellularLocation>
</comment>
<keyword evidence="7" id="KW-0902">Two-component regulatory system</keyword>
<dbReference type="SUPFAM" id="SSF55785">
    <property type="entry name" value="PYP-like sensor domain (PAS domain)"/>
    <property type="match status" value="2"/>
</dbReference>
<name>A0ABX8EGW0_9ACTN</name>
<evidence type="ECO:0000256" key="3">
    <source>
        <dbReference type="ARBA" id="ARBA00012438"/>
    </source>
</evidence>
<evidence type="ECO:0000259" key="8">
    <source>
        <dbReference type="PROSITE" id="PS50109"/>
    </source>
</evidence>
<dbReference type="SUPFAM" id="SSF55874">
    <property type="entry name" value="ATPase domain of HSP90 chaperone/DNA topoisomerase II/histidine kinase"/>
    <property type="match status" value="1"/>
</dbReference>
<dbReference type="PANTHER" id="PTHR43304:SF1">
    <property type="entry name" value="PAC DOMAIN-CONTAINING PROTEIN"/>
    <property type="match status" value="1"/>
</dbReference>
<dbReference type="PROSITE" id="PS50112">
    <property type="entry name" value="PAS"/>
    <property type="match status" value="1"/>
</dbReference>
<gene>
    <name evidence="11" type="primary">dgcE</name>
    <name evidence="11" type="ORF">ENKNEFLB_02151</name>
</gene>
<dbReference type="RefSeq" id="WP_214059171.1">
    <property type="nucleotide sequence ID" value="NZ_BAAAHS010000068.1"/>
</dbReference>
<dbReference type="InterPro" id="IPR000700">
    <property type="entry name" value="PAS-assoc_C"/>
</dbReference>
<keyword evidence="12" id="KW-1185">Reference proteome</keyword>
<dbReference type="Pfam" id="PF02518">
    <property type="entry name" value="HATPase_c"/>
    <property type="match status" value="1"/>
</dbReference>
<dbReference type="InterPro" id="IPR004358">
    <property type="entry name" value="Sig_transdc_His_kin-like_C"/>
</dbReference>
<dbReference type="InterPro" id="IPR000014">
    <property type="entry name" value="PAS"/>
</dbReference>
<evidence type="ECO:0000259" key="10">
    <source>
        <dbReference type="PROSITE" id="PS50113"/>
    </source>
</evidence>
<dbReference type="PRINTS" id="PR00344">
    <property type="entry name" value="BCTRLSENSOR"/>
</dbReference>
<dbReference type="Pfam" id="PF08448">
    <property type="entry name" value="PAS_4"/>
    <property type="match status" value="1"/>
</dbReference>
<evidence type="ECO:0000256" key="1">
    <source>
        <dbReference type="ARBA" id="ARBA00000085"/>
    </source>
</evidence>
<evidence type="ECO:0000256" key="2">
    <source>
        <dbReference type="ARBA" id="ARBA00004236"/>
    </source>
</evidence>
<evidence type="ECO:0000256" key="5">
    <source>
        <dbReference type="ARBA" id="ARBA00022679"/>
    </source>
</evidence>
<sequence>MDVRIVTSDDPSSSGPEWPDVVAALQGVGGHPLMRSFPEGALFTFDQDLRFLSAGGRGLEDIGLSRSMLEGRTIFEVFPAETVAVIEPLYRAALEGTSTTEDVPYRGRTYTQRLAPVTDAAGTVVAGFGYTQDVTGARAAEEALRESELQNRLTFEHAPIGKAIVELDGTWRQVNAALCELTGYTEDHLLQMTFQDITHPDDLDLDLAHLGRLVDGEIRSYQIEKRYLTASGQVVWVLLSVALVRSDDGAPLYFISQLVDITATKRQYQALQDLTAMVAHDLRTPATVMRGFAELLEGPTASDPQKVREYAARISASADAMMVLTENALTATAISDGRMVARPTSVTLRGAVEDAVRATELGSTSVDTDGLDDLAVWVDPVHLGQVLTNLLTNAAKYGDGAVVVSSTAHRGRVRVSVSDDGPGVEPDFVPHLFERFSRSPAARAGRRRGSGLGLHIVLDLLAANDGQVEYARSARGGADFVVELPAAPDDARTNE</sequence>
<comment type="catalytic activity">
    <reaction evidence="1">
        <text>ATP + protein L-histidine = ADP + protein N-phospho-L-histidine.</text>
        <dbReference type="EC" id="2.7.13.3"/>
    </reaction>
</comment>
<dbReference type="CDD" id="cd00082">
    <property type="entry name" value="HisKA"/>
    <property type="match status" value="1"/>
</dbReference>
<feature type="domain" description="Histidine kinase" evidence="8">
    <location>
        <begin position="277"/>
        <end position="488"/>
    </location>
</feature>
<dbReference type="GO" id="GO:0052621">
    <property type="term" value="F:diguanylate cyclase activity"/>
    <property type="evidence" value="ECO:0007669"/>
    <property type="project" value="UniProtKB-EC"/>
</dbReference>
<dbReference type="PANTHER" id="PTHR43304">
    <property type="entry name" value="PHYTOCHROME-LIKE PROTEIN CPH1"/>
    <property type="match status" value="1"/>
</dbReference>
<dbReference type="InterPro" id="IPR036890">
    <property type="entry name" value="HATPase_C_sf"/>
</dbReference>
<dbReference type="InterPro" id="IPR052162">
    <property type="entry name" value="Sensor_kinase/Photoreceptor"/>
</dbReference>
<dbReference type="CDD" id="cd00130">
    <property type="entry name" value="PAS"/>
    <property type="match status" value="1"/>
</dbReference>
<dbReference type="InterPro" id="IPR001610">
    <property type="entry name" value="PAC"/>
</dbReference>
<evidence type="ECO:0000313" key="11">
    <source>
        <dbReference type="EMBL" id="QVT79761.1"/>
    </source>
</evidence>
<dbReference type="EC" id="2.7.13.3" evidence="3"/>
<dbReference type="SMART" id="SM00086">
    <property type="entry name" value="PAC"/>
    <property type="match status" value="1"/>
</dbReference>
<feature type="domain" description="PAC" evidence="10">
    <location>
        <begin position="221"/>
        <end position="273"/>
    </location>
</feature>
<dbReference type="PROSITE" id="PS50113">
    <property type="entry name" value="PAC"/>
    <property type="match status" value="1"/>
</dbReference>
<accession>A0ABX8EGW0</accession>
<dbReference type="InterPro" id="IPR035965">
    <property type="entry name" value="PAS-like_dom_sf"/>
</dbReference>
<dbReference type="CDD" id="cd00075">
    <property type="entry name" value="HATPase"/>
    <property type="match status" value="1"/>
</dbReference>
<dbReference type="Proteomes" id="UP000679307">
    <property type="component" value="Chromosome"/>
</dbReference>
<dbReference type="Pfam" id="PF08447">
    <property type="entry name" value="PAS_3"/>
    <property type="match status" value="1"/>
</dbReference>
<evidence type="ECO:0000313" key="12">
    <source>
        <dbReference type="Proteomes" id="UP000679307"/>
    </source>
</evidence>
<dbReference type="EMBL" id="CP075371">
    <property type="protein sequence ID" value="QVT79761.1"/>
    <property type="molecule type" value="Genomic_DNA"/>
</dbReference>
<keyword evidence="5 11" id="KW-0808">Transferase</keyword>
<feature type="domain" description="PAS" evidence="9">
    <location>
        <begin position="147"/>
        <end position="217"/>
    </location>
</feature>
<evidence type="ECO:0000256" key="6">
    <source>
        <dbReference type="ARBA" id="ARBA00022777"/>
    </source>
</evidence>
<protein>
    <recommendedName>
        <fullName evidence="3">histidine kinase</fullName>
        <ecNumber evidence="3">2.7.13.3</ecNumber>
    </recommendedName>
</protein>
<evidence type="ECO:0000256" key="4">
    <source>
        <dbReference type="ARBA" id="ARBA00022553"/>
    </source>
</evidence>
<dbReference type="InterPro" id="IPR036097">
    <property type="entry name" value="HisK_dim/P_sf"/>
</dbReference>
<evidence type="ECO:0000256" key="7">
    <source>
        <dbReference type="ARBA" id="ARBA00023012"/>
    </source>
</evidence>
<dbReference type="NCBIfam" id="TIGR00229">
    <property type="entry name" value="sensory_box"/>
    <property type="match status" value="1"/>
</dbReference>
<dbReference type="Gene3D" id="1.10.287.130">
    <property type="match status" value="1"/>
</dbReference>
<evidence type="ECO:0000259" key="9">
    <source>
        <dbReference type="PROSITE" id="PS50112"/>
    </source>
</evidence>
<proteinExistence type="predicted"/>
<dbReference type="PROSITE" id="PS50109">
    <property type="entry name" value="HIS_KIN"/>
    <property type="match status" value="1"/>
</dbReference>
<keyword evidence="11" id="KW-0548">Nucleotidyltransferase</keyword>
<dbReference type="SMART" id="SM00388">
    <property type="entry name" value="HisKA"/>
    <property type="match status" value="1"/>
</dbReference>
<reference evidence="11 12" key="1">
    <citation type="submission" date="2021-05" db="EMBL/GenBank/DDBJ databases">
        <title>Complete genome of Nocardioides aquaticus KCTC 9944T isolated from meromictic and hypersaline Ekho Lake, Antarctica.</title>
        <authorList>
            <person name="Hwang K."/>
            <person name="Kim K.M."/>
            <person name="Choe H."/>
        </authorList>
    </citation>
    <scope>NUCLEOTIDE SEQUENCE [LARGE SCALE GENOMIC DNA]</scope>
    <source>
        <strain evidence="11 12">KCTC 9944</strain>
    </source>
</reference>
<keyword evidence="4" id="KW-0597">Phosphoprotein</keyword>
<dbReference type="InterPro" id="IPR013656">
    <property type="entry name" value="PAS_4"/>
</dbReference>
<dbReference type="InterPro" id="IPR005467">
    <property type="entry name" value="His_kinase_dom"/>
</dbReference>
<dbReference type="Gene3D" id="3.30.565.10">
    <property type="entry name" value="Histidine kinase-like ATPase, C-terminal domain"/>
    <property type="match status" value="1"/>
</dbReference>
<dbReference type="InterPro" id="IPR003594">
    <property type="entry name" value="HATPase_dom"/>
</dbReference>
<organism evidence="11 12">
    <name type="scientific">Nocardioides aquaticus</name>
    <dbReference type="NCBI Taxonomy" id="160826"/>
    <lineage>
        <taxon>Bacteria</taxon>
        <taxon>Bacillati</taxon>
        <taxon>Actinomycetota</taxon>
        <taxon>Actinomycetes</taxon>
        <taxon>Propionibacteriales</taxon>
        <taxon>Nocardioidaceae</taxon>
        <taxon>Nocardioides</taxon>
    </lineage>
</organism>
<dbReference type="SMART" id="SM00091">
    <property type="entry name" value="PAS"/>
    <property type="match status" value="1"/>
</dbReference>
<dbReference type="InterPro" id="IPR013655">
    <property type="entry name" value="PAS_fold_3"/>
</dbReference>